<feature type="compositionally biased region" description="Basic and acidic residues" evidence="29">
    <location>
        <begin position="1"/>
        <end position="12"/>
    </location>
</feature>
<evidence type="ECO:0000256" key="14">
    <source>
        <dbReference type="ARBA" id="ARBA00022833"/>
    </source>
</evidence>
<dbReference type="Pfam" id="PF23411">
    <property type="entry name" value="Beta-prop_Vps41"/>
    <property type="match status" value="1"/>
</dbReference>
<feature type="compositionally biased region" description="Basic and acidic residues" evidence="29">
    <location>
        <begin position="2477"/>
        <end position="2494"/>
    </location>
</feature>
<feature type="region of interest" description="Disordered" evidence="29">
    <location>
        <begin position="2455"/>
        <end position="2536"/>
    </location>
</feature>
<feature type="region of interest" description="Disordered" evidence="29">
    <location>
        <begin position="1623"/>
        <end position="1648"/>
    </location>
</feature>
<evidence type="ECO:0000256" key="20">
    <source>
        <dbReference type="ARBA" id="ARBA00023242"/>
    </source>
</evidence>
<evidence type="ECO:0000256" key="19">
    <source>
        <dbReference type="ARBA" id="ARBA00023228"/>
    </source>
</evidence>
<evidence type="ECO:0000256" key="28">
    <source>
        <dbReference type="PROSITE-ProRule" id="PRU01006"/>
    </source>
</evidence>
<feature type="compositionally biased region" description="Basic and acidic residues" evidence="29">
    <location>
        <begin position="1224"/>
        <end position="1239"/>
    </location>
</feature>
<keyword evidence="10" id="KW-0808">Transferase</keyword>
<dbReference type="InterPro" id="IPR015943">
    <property type="entry name" value="WD40/YVTN_repeat-like_dom_sf"/>
</dbReference>
<evidence type="ECO:0000256" key="15">
    <source>
        <dbReference type="ARBA" id="ARBA00022927"/>
    </source>
</evidence>
<dbReference type="SUPFAM" id="SSF48452">
    <property type="entry name" value="TPR-like"/>
    <property type="match status" value="1"/>
</dbReference>
<feature type="compositionally biased region" description="Polar residues" evidence="29">
    <location>
        <begin position="2351"/>
        <end position="2362"/>
    </location>
</feature>
<gene>
    <name evidence="31" type="ORF">FSCOSCO3_A024125</name>
</gene>
<feature type="domain" description="RING-type" evidence="30">
    <location>
        <begin position="791"/>
        <end position="839"/>
    </location>
</feature>
<feature type="compositionally biased region" description="Basic and acidic residues" evidence="29">
    <location>
        <begin position="1308"/>
        <end position="1319"/>
    </location>
</feature>
<evidence type="ECO:0000256" key="25">
    <source>
        <dbReference type="ARBA" id="ARBA00029538"/>
    </source>
</evidence>
<evidence type="ECO:0000313" key="31">
    <source>
        <dbReference type="EMBL" id="CAK6976744.1"/>
    </source>
</evidence>
<dbReference type="InterPro" id="IPR036322">
    <property type="entry name" value="WD40_repeat_dom_sf"/>
</dbReference>
<keyword evidence="19" id="KW-0458">Lysosome</keyword>
<feature type="compositionally biased region" description="Polar residues" evidence="29">
    <location>
        <begin position="2062"/>
        <end position="2074"/>
    </location>
</feature>
<feature type="region of interest" description="Disordered" evidence="29">
    <location>
        <begin position="1984"/>
        <end position="2037"/>
    </location>
</feature>
<feature type="compositionally biased region" description="Basic and acidic residues" evidence="29">
    <location>
        <begin position="2658"/>
        <end position="2667"/>
    </location>
</feature>
<feature type="compositionally biased region" description="Basic and acidic residues" evidence="29">
    <location>
        <begin position="3093"/>
        <end position="3114"/>
    </location>
</feature>
<evidence type="ECO:0000256" key="12">
    <source>
        <dbReference type="ARBA" id="ARBA00022753"/>
    </source>
</evidence>
<protein>
    <recommendedName>
        <fullName evidence="25">Vacuolar protein sorting-associated protein 41 homolog</fullName>
    </recommendedName>
</protein>
<dbReference type="GO" id="GO:0005634">
    <property type="term" value="C:nucleus"/>
    <property type="evidence" value="ECO:0007669"/>
    <property type="project" value="UniProtKB-SubCell"/>
</dbReference>
<evidence type="ECO:0000256" key="5">
    <source>
        <dbReference type="ARBA" id="ARBA00004601"/>
    </source>
</evidence>
<feature type="compositionally biased region" description="Basic and acidic residues" evidence="29">
    <location>
        <begin position="2772"/>
        <end position="2803"/>
    </location>
</feature>
<feature type="compositionally biased region" description="Polar residues" evidence="29">
    <location>
        <begin position="1419"/>
        <end position="1435"/>
    </location>
</feature>
<evidence type="ECO:0000256" key="2">
    <source>
        <dbReference type="ARBA" id="ARBA00004132"/>
    </source>
</evidence>
<dbReference type="GO" id="GO:0016236">
    <property type="term" value="P:macroautophagy"/>
    <property type="evidence" value="ECO:0007669"/>
    <property type="project" value="TreeGrafter"/>
</dbReference>
<evidence type="ECO:0000259" key="30">
    <source>
        <dbReference type="PROSITE" id="PS50089"/>
    </source>
</evidence>
<dbReference type="Pfam" id="PF13878">
    <property type="entry name" value="zf-C2H2_3"/>
    <property type="match status" value="1"/>
</dbReference>
<evidence type="ECO:0000256" key="7">
    <source>
        <dbReference type="ARBA" id="ARBA00009582"/>
    </source>
</evidence>
<keyword evidence="22" id="KW-0012">Acyltransferase</keyword>
<dbReference type="InterPro" id="IPR045111">
    <property type="entry name" value="Vps41/Vps8"/>
</dbReference>
<evidence type="ECO:0000256" key="10">
    <source>
        <dbReference type="ARBA" id="ARBA00022679"/>
    </source>
</evidence>
<feature type="region of interest" description="Disordered" evidence="29">
    <location>
        <begin position="2588"/>
        <end position="2669"/>
    </location>
</feature>
<evidence type="ECO:0000256" key="27">
    <source>
        <dbReference type="PROSITE-ProRule" id="PRU00175"/>
    </source>
</evidence>
<evidence type="ECO:0000256" key="1">
    <source>
        <dbReference type="ARBA" id="ARBA00004123"/>
    </source>
</evidence>
<dbReference type="PROSITE" id="PS50089">
    <property type="entry name" value="ZF_RING_2"/>
    <property type="match status" value="1"/>
</dbReference>
<dbReference type="SUPFAM" id="SSF50978">
    <property type="entry name" value="WD40 repeat-like"/>
    <property type="match status" value="1"/>
</dbReference>
<evidence type="ECO:0000313" key="32">
    <source>
        <dbReference type="Proteomes" id="UP001314229"/>
    </source>
</evidence>
<feature type="compositionally biased region" description="Polar residues" evidence="29">
    <location>
        <begin position="2941"/>
        <end position="2968"/>
    </location>
</feature>
<feature type="region of interest" description="Disordered" evidence="29">
    <location>
        <begin position="2058"/>
        <end position="2079"/>
    </location>
</feature>
<feature type="compositionally biased region" description="Polar residues" evidence="29">
    <location>
        <begin position="2388"/>
        <end position="2418"/>
    </location>
</feature>
<evidence type="ECO:0000256" key="4">
    <source>
        <dbReference type="ARBA" id="ARBA00004514"/>
    </source>
</evidence>
<proteinExistence type="inferred from homology"/>
<evidence type="ECO:0000256" key="24">
    <source>
        <dbReference type="ARBA" id="ARBA00023765"/>
    </source>
</evidence>
<dbReference type="PROSITE" id="PS50236">
    <property type="entry name" value="CHCR"/>
    <property type="match status" value="1"/>
</dbReference>
<feature type="compositionally biased region" description="Low complexity" evidence="29">
    <location>
        <begin position="2805"/>
        <end position="2817"/>
    </location>
</feature>
<feature type="region of interest" description="Disordered" evidence="29">
    <location>
        <begin position="1419"/>
        <end position="1559"/>
    </location>
</feature>
<feature type="region of interest" description="Disordered" evidence="29">
    <location>
        <begin position="1878"/>
        <end position="1898"/>
    </location>
</feature>
<dbReference type="GO" id="GO:0031902">
    <property type="term" value="C:late endosome membrane"/>
    <property type="evidence" value="ECO:0007669"/>
    <property type="project" value="UniProtKB-SubCell"/>
</dbReference>
<feature type="compositionally biased region" description="Basic and acidic residues" evidence="29">
    <location>
        <begin position="1086"/>
        <end position="1121"/>
    </location>
</feature>
<keyword evidence="11" id="KW-0479">Metal-binding</keyword>
<keyword evidence="18" id="KW-0472">Membrane</keyword>
<dbReference type="InterPro" id="IPR000547">
    <property type="entry name" value="Clathrin_H-chain/VPS_repeat"/>
</dbReference>
<dbReference type="GO" id="GO:0030897">
    <property type="term" value="C:HOPS complex"/>
    <property type="evidence" value="ECO:0007669"/>
    <property type="project" value="TreeGrafter"/>
</dbReference>
<dbReference type="InterPro" id="IPR028009">
    <property type="entry name" value="ESCO_Acetyltransf_dom"/>
</dbReference>
<dbReference type="Pfam" id="PF23556">
    <property type="entry name" value="TPR_Vps41"/>
    <property type="match status" value="1"/>
</dbReference>
<dbReference type="Pfam" id="PF13880">
    <property type="entry name" value="Acetyltransf_13"/>
    <property type="match status" value="1"/>
</dbReference>
<keyword evidence="21" id="KW-0131">Cell cycle</keyword>
<evidence type="ECO:0000256" key="13">
    <source>
        <dbReference type="ARBA" id="ARBA00022771"/>
    </source>
</evidence>
<feature type="compositionally biased region" description="Basic and acidic residues" evidence="29">
    <location>
        <begin position="1010"/>
        <end position="1020"/>
    </location>
</feature>
<dbReference type="FunFam" id="1.25.40.10:FF:000247">
    <property type="entry name" value="Vacuolar protein sorting-associated protein 41 homolog"/>
    <property type="match status" value="1"/>
</dbReference>
<feature type="compositionally biased region" description="Low complexity" evidence="29">
    <location>
        <begin position="1350"/>
        <end position="1359"/>
    </location>
</feature>
<dbReference type="CDD" id="cd16690">
    <property type="entry name" value="RING-H2_Vps41"/>
    <property type="match status" value="1"/>
</dbReference>
<feature type="compositionally biased region" description="Low complexity" evidence="29">
    <location>
        <begin position="3030"/>
        <end position="3051"/>
    </location>
</feature>
<dbReference type="GO" id="GO:0006623">
    <property type="term" value="P:protein targeting to vacuole"/>
    <property type="evidence" value="ECO:0007669"/>
    <property type="project" value="InterPro"/>
</dbReference>
<evidence type="ECO:0000256" key="17">
    <source>
        <dbReference type="ARBA" id="ARBA00023034"/>
    </source>
</evidence>
<comment type="similarity">
    <text evidence="7">Belongs to the VPS41 family.</text>
</comment>
<feature type="region of interest" description="Disordered" evidence="29">
    <location>
        <begin position="1173"/>
        <end position="1271"/>
    </location>
</feature>
<evidence type="ECO:0000256" key="9">
    <source>
        <dbReference type="ARBA" id="ARBA00022490"/>
    </source>
</evidence>
<feature type="compositionally biased region" description="Polar residues" evidence="29">
    <location>
        <begin position="1541"/>
        <end position="1557"/>
    </location>
</feature>
<keyword evidence="17" id="KW-0333">Golgi apparatus</keyword>
<feature type="region of interest" description="Disordered" evidence="29">
    <location>
        <begin position="2351"/>
        <end position="2418"/>
    </location>
</feature>
<evidence type="ECO:0000256" key="21">
    <source>
        <dbReference type="ARBA" id="ARBA00023306"/>
    </source>
</evidence>
<feature type="region of interest" description="Disordered" evidence="29">
    <location>
        <begin position="1308"/>
        <end position="1403"/>
    </location>
</feature>
<dbReference type="Gene3D" id="2.130.10.10">
    <property type="entry name" value="YVTN repeat-like/Quinoprotein amine dehydrogenase"/>
    <property type="match status" value="1"/>
</dbReference>
<dbReference type="InterPro" id="IPR057779">
    <property type="entry name" value="Znf_RING_Vps41"/>
</dbReference>
<comment type="catalytic activity">
    <reaction evidence="26">
        <text>L-lysyl-[protein] + acetyl-CoA = N(6)-acetyl-L-lysyl-[protein] + CoA + H(+)</text>
        <dbReference type="Rhea" id="RHEA:45948"/>
        <dbReference type="Rhea" id="RHEA-COMP:9752"/>
        <dbReference type="Rhea" id="RHEA-COMP:10731"/>
        <dbReference type="ChEBI" id="CHEBI:15378"/>
        <dbReference type="ChEBI" id="CHEBI:29969"/>
        <dbReference type="ChEBI" id="CHEBI:57287"/>
        <dbReference type="ChEBI" id="CHEBI:57288"/>
        <dbReference type="ChEBI" id="CHEBI:61930"/>
    </reaction>
</comment>
<keyword evidence="16" id="KW-0072">Autophagy</keyword>
<reference evidence="31 32" key="1">
    <citation type="submission" date="2024-01" db="EMBL/GenBank/DDBJ databases">
        <authorList>
            <person name="Alioto T."/>
            <person name="Alioto T."/>
            <person name="Gomez Garrido J."/>
        </authorList>
    </citation>
    <scope>NUCLEOTIDE SEQUENCE [LARGE SCALE GENOMIC DNA]</scope>
</reference>
<dbReference type="InterPro" id="IPR028005">
    <property type="entry name" value="AcTrfase_ESCO_Znf_dom"/>
</dbReference>
<feature type="compositionally biased region" description="Polar residues" evidence="29">
    <location>
        <begin position="1122"/>
        <end position="1131"/>
    </location>
</feature>
<feature type="compositionally biased region" description="Basic and acidic residues" evidence="29">
    <location>
        <begin position="2248"/>
        <end position="2257"/>
    </location>
</feature>
<dbReference type="PANTHER" id="PTHR12616">
    <property type="entry name" value="VACUOLAR PROTEIN SORTING VPS41"/>
    <property type="match status" value="1"/>
</dbReference>
<dbReference type="EMBL" id="CAWUFR010000363">
    <property type="protein sequence ID" value="CAK6976744.1"/>
    <property type="molecule type" value="Genomic_DNA"/>
</dbReference>
<feature type="compositionally biased region" description="Polar residues" evidence="29">
    <location>
        <begin position="1878"/>
        <end position="1889"/>
    </location>
</feature>
<keyword evidence="9" id="KW-0963">Cytoplasm</keyword>
<feature type="compositionally biased region" description="Polar residues" evidence="29">
    <location>
        <begin position="875"/>
        <end position="888"/>
    </location>
</feature>
<feature type="region of interest" description="Disordered" evidence="29">
    <location>
        <begin position="2705"/>
        <end position="3130"/>
    </location>
</feature>
<keyword evidence="14" id="KW-0862">Zinc</keyword>
<feature type="compositionally biased region" description="Polar residues" evidence="29">
    <location>
        <begin position="2728"/>
        <end position="2742"/>
    </location>
</feature>
<feature type="compositionally biased region" description="Low complexity" evidence="29">
    <location>
        <begin position="2969"/>
        <end position="2984"/>
    </location>
</feature>
<feature type="compositionally biased region" description="Polar residues" evidence="29">
    <location>
        <begin position="1675"/>
        <end position="1714"/>
    </location>
</feature>
<comment type="subcellular location">
    <subcellularLocation>
        <location evidence="4">Cytoplasm</location>
        <location evidence="4">Cytosol</location>
    </subcellularLocation>
    <subcellularLocation>
        <location evidence="2">Cytoplasmic vesicle</location>
        <location evidence="2">Clathrin-coated vesicle</location>
    </subcellularLocation>
    <subcellularLocation>
        <location evidence="3">Early endosome membrane</location>
        <topology evidence="3">Peripheral membrane protein</topology>
    </subcellularLocation>
    <subcellularLocation>
        <location evidence="5">Golgi apparatus</location>
        <location evidence="5">trans-Golgi network</location>
    </subcellularLocation>
    <subcellularLocation>
        <location evidence="6">Late endosome membrane</location>
        <topology evidence="6">Peripheral membrane protein</topology>
    </subcellularLocation>
    <subcellularLocation>
        <location evidence="24">Lysosome membrane</location>
        <topology evidence="24">Peripheral membrane protein</topology>
    </subcellularLocation>
    <subcellularLocation>
        <location evidence="1">Nucleus</location>
    </subcellularLocation>
</comment>
<accession>A0AAV1Q0Y5</accession>
<evidence type="ECO:0000256" key="23">
    <source>
        <dbReference type="ARBA" id="ARBA00023329"/>
    </source>
</evidence>
<evidence type="ECO:0000256" key="6">
    <source>
        <dbReference type="ARBA" id="ARBA00004633"/>
    </source>
</evidence>
<dbReference type="Proteomes" id="UP001314229">
    <property type="component" value="Unassembled WGS sequence"/>
</dbReference>
<dbReference type="GO" id="GO:0031901">
    <property type="term" value="C:early endosome membrane"/>
    <property type="evidence" value="ECO:0007669"/>
    <property type="project" value="UniProtKB-SubCell"/>
</dbReference>
<organism evidence="31 32">
    <name type="scientific">Scomber scombrus</name>
    <name type="common">Atlantic mackerel</name>
    <name type="synonym">Scomber vernalis</name>
    <dbReference type="NCBI Taxonomy" id="13677"/>
    <lineage>
        <taxon>Eukaryota</taxon>
        <taxon>Metazoa</taxon>
        <taxon>Chordata</taxon>
        <taxon>Craniata</taxon>
        <taxon>Vertebrata</taxon>
        <taxon>Euteleostomi</taxon>
        <taxon>Actinopterygii</taxon>
        <taxon>Neopterygii</taxon>
        <taxon>Teleostei</taxon>
        <taxon>Neoteleostei</taxon>
        <taxon>Acanthomorphata</taxon>
        <taxon>Pelagiaria</taxon>
        <taxon>Scombriformes</taxon>
        <taxon>Scombridae</taxon>
        <taxon>Scomber</taxon>
    </lineage>
</organism>
<dbReference type="GO" id="GO:0034058">
    <property type="term" value="P:endosomal vesicle fusion"/>
    <property type="evidence" value="ECO:0007669"/>
    <property type="project" value="TreeGrafter"/>
</dbReference>
<feature type="region of interest" description="Disordered" evidence="29">
    <location>
        <begin position="1675"/>
        <end position="1718"/>
    </location>
</feature>
<feature type="repeat" description="CHCR" evidence="28">
    <location>
        <begin position="568"/>
        <end position="712"/>
    </location>
</feature>
<feature type="compositionally biased region" description="Polar residues" evidence="29">
    <location>
        <begin position="1045"/>
        <end position="1057"/>
    </location>
</feature>
<comment type="caution">
    <text evidence="31">The sequence shown here is derived from an EMBL/GenBank/DDBJ whole genome shotgun (WGS) entry which is preliminary data.</text>
</comment>
<name>A0AAV1Q0Y5_SCOSC</name>
<feature type="compositionally biased region" description="Basic and acidic residues" evidence="29">
    <location>
        <begin position="2229"/>
        <end position="2239"/>
    </location>
</feature>
<keyword evidence="8" id="KW-0813">Transport</keyword>
<feature type="compositionally biased region" description="Polar residues" evidence="29">
    <location>
        <begin position="1472"/>
        <end position="1529"/>
    </location>
</feature>
<keyword evidence="32" id="KW-1185">Reference proteome</keyword>
<feature type="region of interest" description="Disordered" evidence="29">
    <location>
        <begin position="2220"/>
        <end position="2257"/>
    </location>
</feature>
<keyword evidence="12" id="KW-0967">Endosome</keyword>
<dbReference type="GO" id="GO:0030136">
    <property type="term" value="C:clathrin-coated vesicle"/>
    <property type="evidence" value="ECO:0007669"/>
    <property type="project" value="UniProtKB-SubCell"/>
</dbReference>
<feature type="compositionally biased region" description="Polar residues" evidence="29">
    <location>
        <begin position="1984"/>
        <end position="1998"/>
    </location>
</feature>
<keyword evidence="23" id="KW-0968">Cytoplasmic vesicle</keyword>
<dbReference type="SMART" id="SM00299">
    <property type="entry name" value="CLH"/>
    <property type="match status" value="1"/>
</dbReference>
<feature type="compositionally biased region" description="Basic residues" evidence="29">
    <location>
        <begin position="856"/>
        <end position="865"/>
    </location>
</feature>
<feature type="compositionally biased region" description="Low complexity" evidence="29">
    <location>
        <begin position="2996"/>
        <end position="3023"/>
    </location>
</feature>
<evidence type="ECO:0000256" key="16">
    <source>
        <dbReference type="ARBA" id="ARBA00023006"/>
    </source>
</evidence>
<feature type="compositionally biased region" description="Low complexity" evidence="29">
    <location>
        <begin position="2641"/>
        <end position="2657"/>
    </location>
</feature>
<dbReference type="InterPro" id="IPR011990">
    <property type="entry name" value="TPR-like_helical_dom_sf"/>
</dbReference>
<dbReference type="GO" id="GO:0005829">
    <property type="term" value="C:cytosol"/>
    <property type="evidence" value="ECO:0007669"/>
    <property type="project" value="UniProtKB-SubCell"/>
</dbReference>
<evidence type="ECO:0000256" key="8">
    <source>
        <dbReference type="ARBA" id="ARBA00022448"/>
    </source>
</evidence>
<keyword evidence="13 27" id="KW-0863">Zinc-finger</keyword>
<dbReference type="GO" id="GO:0008270">
    <property type="term" value="F:zinc ion binding"/>
    <property type="evidence" value="ECO:0007669"/>
    <property type="project" value="UniProtKB-KW"/>
</dbReference>
<feature type="compositionally biased region" description="Basic and acidic residues" evidence="29">
    <location>
        <begin position="2506"/>
        <end position="2524"/>
    </location>
</feature>
<feature type="compositionally biased region" description="Polar residues" evidence="29">
    <location>
        <begin position="909"/>
        <end position="927"/>
    </location>
</feature>
<dbReference type="Pfam" id="PF23555">
    <property type="entry name" value="zf-RING_Vps41"/>
    <property type="match status" value="1"/>
</dbReference>
<feature type="compositionally biased region" description="Low complexity" evidence="29">
    <location>
        <begin position="3070"/>
        <end position="3081"/>
    </location>
</feature>
<dbReference type="GO" id="GO:0005794">
    <property type="term" value="C:Golgi apparatus"/>
    <property type="evidence" value="ECO:0007669"/>
    <property type="project" value="UniProtKB-SubCell"/>
</dbReference>
<dbReference type="GO" id="GO:0005765">
    <property type="term" value="C:lysosomal membrane"/>
    <property type="evidence" value="ECO:0007669"/>
    <property type="project" value="UniProtKB-SubCell"/>
</dbReference>
<keyword evidence="20" id="KW-0539">Nucleus</keyword>
<dbReference type="GO" id="GO:0016746">
    <property type="term" value="F:acyltransferase activity"/>
    <property type="evidence" value="ECO:0007669"/>
    <property type="project" value="UniProtKB-KW"/>
</dbReference>
<feature type="region of interest" description="Disordered" evidence="29">
    <location>
        <begin position="1"/>
        <end position="31"/>
    </location>
</feature>
<feature type="compositionally biased region" description="Low complexity" evidence="29">
    <location>
        <begin position="2749"/>
        <end position="2771"/>
    </location>
</feature>
<feature type="compositionally biased region" description="Polar residues" evidence="29">
    <location>
        <begin position="2900"/>
        <end position="2912"/>
    </location>
</feature>
<feature type="compositionally biased region" description="Polar residues" evidence="29">
    <location>
        <begin position="1203"/>
        <end position="1221"/>
    </location>
</feature>
<evidence type="ECO:0000256" key="29">
    <source>
        <dbReference type="SAM" id="MobiDB-lite"/>
    </source>
</evidence>
<feature type="compositionally biased region" description="Polar residues" evidence="29">
    <location>
        <begin position="2495"/>
        <end position="2505"/>
    </location>
</feature>
<feature type="compositionally biased region" description="Polar residues" evidence="29">
    <location>
        <begin position="1370"/>
        <end position="1387"/>
    </location>
</feature>
<evidence type="ECO:0000256" key="18">
    <source>
        <dbReference type="ARBA" id="ARBA00023136"/>
    </source>
</evidence>
<dbReference type="PANTHER" id="PTHR12616:SF1">
    <property type="entry name" value="VACUOLAR PROTEIN SORTING-ASSOCIATED PROTEIN 41 HOMOLOG"/>
    <property type="match status" value="1"/>
</dbReference>
<evidence type="ECO:0000256" key="22">
    <source>
        <dbReference type="ARBA" id="ARBA00023315"/>
    </source>
</evidence>
<feature type="compositionally biased region" description="Basic and acidic residues" evidence="29">
    <location>
        <begin position="1184"/>
        <end position="1200"/>
    </location>
</feature>
<feature type="region of interest" description="Disordered" evidence="29">
    <location>
        <begin position="1766"/>
        <end position="1839"/>
    </location>
</feature>
<feature type="region of interest" description="Disordered" evidence="29">
    <location>
        <begin position="846"/>
        <end position="1020"/>
    </location>
</feature>
<feature type="compositionally biased region" description="Acidic residues" evidence="29">
    <location>
        <begin position="14"/>
        <end position="26"/>
    </location>
</feature>
<feature type="compositionally biased region" description="Polar residues" evidence="29">
    <location>
        <begin position="1811"/>
        <end position="1828"/>
    </location>
</feature>
<keyword evidence="15" id="KW-0653">Protein transport</keyword>
<dbReference type="FunFam" id="2.130.10.10:FF:000107">
    <property type="entry name" value="Vacuolar protein sorting-associated protein 41 homolog"/>
    <property type="match status" value="1"/>
</dbReference>
<evidence type="ECO:0000256" key="26">
    <source>
        <dbReference type="ARBA" id="ARBA00047902"/>
    </source>
</evidence>
<dbReference type="Gene3D" id="1.25.40.10">
    <property type="entry name" value="Tetratricopeptide repeat domain"/>
    <property type="match status" value="1"/>
</dbReference>
<feature type="compositionally biased region" description="Polar residues" evidence="29">
    <location>
        <begin position="945"/>
        <end position="961"/>
    </location>
</feature>
<sequence length="3391" mass="374045">MAEVEEQARNPSEEFTDESEEEDSEEEPKLKYERLSNGVTEILQKDAASCMTVHDKFLALGTHFGKVYLLDIQGNVTQKFEISSVKINQISLDESGEHVGICSEDGKVQVFGLYTREGFHENFDCPVKVVALHPQFTKSNYKQFVTGGNKLLLYERNWLSRWKTSVLHEGEGSITNIQWRTNLIAWANNVGVKIYDISTKQRITNVLRDNVSLRPDMYPCSLCWKDNATLIVGWGTSIKICVVKERNPTEMRDLPSRYVEIVSAFDTEFFISGLAPLADQLVTLYFVKENSDHMDEEFRARPRLDIIQPLPENCEEISSDALTVRNFQDNECRDYRLEHSEGESLFYIISPKDIVVAKERDQDDHIDWLLEKKKYEEALMAAEISFKNIKRHDVQKIGMAYINHLVERGDYDTAARKCQKVLGKNMELWENEVYRFKTIGQLKAISQYLPRGDLRLRPAIYEMILHEFLKTDYEGFATLVREWPGELYNNMAIVQAVSDHLKRDPTNSTLLTTLAELYTYDQRYDRALEIYLRLRHKDVYQLIHKHNLFSSIEDKIVLLMDFDKEKAVDMLLDNEDKISTDRVVEELADRPELLHVYLHKLFKRDHHKGQKYHEKQIGLYAEYDRPNLLPFLRDSTHCPLEKALEICQQRNFVEETVFLLSRMGNCRRALQMIMEELADVDKAIDFAKEQDDAELWEDLISYSIDKPPFITGLLNNIGTHVDPILLIHRIKEGMEIPNLRDSLVKILQDYNLQILLREGCKKILVADSLSLLQKMHRTQMRGVRVDEENICESCHATILPSDMAKAFSVVVFHCRHMFHKECLPSAGTIPGVQFCNICSAKKRGPGSGILEMKKERERRKKRKKQLLLGEKKKTSNMPASKRGSSPHDSQPKMRKLDEDAEALQPKTAPATNNKPHKTGNMQETTAAPRTKKKPSASAEGENKPAKSSIQTSPPKDSSKTISEPPVKKAKLLKATSASCGEAPSMKALCKAPMKRTASTESDEDLSSDGSKTDLFRERDDGDKARCIRQYSNRVRVKRQAEETCTDPQETCQELSPTPSDPVQMDHNYGRFTDLLDGQNLDETVQNEDKKPAEPDTEAQRQENSESKEALAEESGQLKHLESQNLIDKTSSTQVLDSFSGAESSIEVNENKDVAESIKSQKGLDNETLLSSVKTTYSSSGEAKQCCESEDRTDEKVDSVCRPESQTDLSCETDTKEPTVSGSDVKYETEESEHEVKEETEAGVEARVPSNEANSTPEEMLMENHNPKSQTDLSVKIQVTFKEESKSNQVPDAITNSCDGVNKIVKKSEEQLEESERKGAEFLSAQSAAGPESFVEVQLSHDALEVKAKTTDSCTETSKTTSEDRSDPAPNEQSENQETGKCNDTTDTPVDVKGGVANSTSLGKEETNFECTAAHIQASTTSAPFNPASSLEIQGQKNREVSEPTTDISRGFHDEDMVVKSTIMENEDKMNFDSASGPESQNKMEMQTLTATNTSIDVTPENQIEEISNSETGPTEKTQSQNIHEVSEPTTDACAESHEDQTVGTSTITENTNSFESDMQTRTEEISIIAPTAEMPNQQTQEVSEHNTDVQPELRENLMTEKSQNMENVNFECASASESQINLKMQTTSNSLPTTETQSQNIQGVSEPTTDVCTEFHEDQKVDASSIRENVNSFESVAAAESQSEIDLQTSQTSETSNPAPSQEMQSQGSQIDSDTQTKTEEISIIAPTAMQSQQIQGVSEHNTVIPPGVQNMGKVDFGCASVSETQMQTTSTPETSEEISIKSGHISSEVAVKNSQNIEEEDKMSDKCLTTPENQYASEAQRTEAQSQESRELSEPAADLSEVQEGLIIPTNECNENKESQVEIDIQTTAADEMISNPTSSLNMQSQKGQEVRGSTKDAEKGLIMASTESKESKEEDITAAVNQIETNLQAPAATQQDISNLEMRIGGSQEVSELTADTQKEQMSCKSKEDEVNECVQINMETTATPGETVKQQNNNNKTEEALSNEIQRPLSTLNSEDKEEENKPEADPGVEDMDVISGSIEEERQAIDEEVKEEAAIASANMSDETVSNTEGQGEGTGRNEVVVFVCSQPDAADIAVQDAEEQSKAVNLLHENQIVYEPISSPESSAEDGEVCAPLEKHAGVSLLDIQHTEASSANEENRGVCNLQLETVREEMHVSDSQAVIENEVQAICVPERSASAQSEQRSATVDVKQVAVISSSDDISVPDGRSEDATEKTQRNGFPESSEQMREDTGRQEVADVTVTTTTAIAAVEIPDSTSEEYVILEPVPESEIPFDIVTQAAAESGLSDSLSEQVNPDSALVGDAENQRVLNGSPQSFHPEAEVQHCQTTGEIKDATVTNSGEDEDTGVEIETATTPLEKQEEEESVQVTNNSDQDQQPASSEMMDVNTTDCHTQGSNEDCNNLLTENVDGNLDLHEVQILEDIELGREIVVEEENEEDGDITIIEKPQETPEAAALKKPEEMVNEKNKDKDTCGTSVKQNNTAEKTEDDKKGQEQQKPKKQEMNTQARTKARLAALAEQKAAASKRTANRQQLNLLALCQEIAEDIATDSMLLKRIEEEKQAAAAAAAAVAAKAEASKKESPPVSTPVVETGDVATPAGPEACPASVTPTEEAPPPPAAAAAAPAQPPSTTAAPAEAKRAPEPQKRRFFITQVSVPLKVHEKKKLTRYQRLRQVELQREKMSWARVKKMKSDQANQMFSDMEWQPSLFSPSPVSVNTAMTDPSPAASPSQSKTPLPSPSSSSKPATPKAEAPKVESPKPEASKPEPPKPEPSKTEPSKTEISKTAPPKAETPKTTRQSKVQTPKETPPPGPSPKVTRSSARRGLPAVPPPMPNGLNAQKTKIEYKPYRPRPKYSFDDFELDDDPPAKPTLQPRPMRPNLQSRPTAQSRPTLLSPARPAVSSQLAHQAKLKAQTPVAGQISGQSKLAVSTAPQSRPAGSSNPAVTPQSKASAAASSKPVAPSARPLLKSPVLTTPQSKPASSAAGQSKPAASSSSSSSSSPQLKTPAGSTAAKTSETKPAAAAAASIPQKTPNPPSSQDRKYKDTTGLLSSAPSSSLPSKESSKASDGTQQSDRKPAGTETVEKAEKTTDKPQQDGAANPRDGGTPLSDASLQKEVKKLREADKDGSQTIIDAGQKHFGAVACSVCGMLYSAANPEDESQHLLFHNQFISAVKYVGWKKERILGEYPDGKIILVLPDDPKYALKKVEEIREMVDNDLGFQQVETKCPSQTKTFLFISNDKKVGGCLIAEHIQEGYRVIEEPVPEGSEREKVMFERQRAWCCSTTPEPAICGISRIWVVNMMRRQGIASRLLECLRNNFIYGSYLSKDEIAFSDPTPDGKLFATHYFGTSQFLVYNFVSGTRSTHPKTDAV</sequence>
<evidence type="ECO:0000256" key="11">
    <source>
        <dbReference type="ARBA" id="ARBA00022723"/>
    </source>
</evidence>
<dbReference type="InterPro" id="IPR001841">
    <property type="entry name" value="Znf_RING"/>
</dbReference>
<evidence type="ECO:0000256" key="3">
    <source>
        <dbReference type="ARBA" id="ARBA00004220"/>
    </source>
</evidence>
<feature type="region of interest" description="Disordered" evidence="29">
    <location>
        <begin position="1035"/>
        <end position="1131"/>
    </location>
</feature>
<dbReference type="GO" id="GO:0009267">
    <property type="term" value="P:cellular response to starvation"/>
    <property type="evidence" value="ECO:0007669"/>
    <property type="project" value="TreeGrafter"/>
</dbReference>
<dbReference type="InterPro" id="IPR057780">
    <property type="entry name" value="Beta-prop_Vps41"/>
</dbReference>
<feature type="compositionally biased region" description="Polar residues" evidence="29">
    <location>
        <begin position="2006"/>
        <end position="2016"/>
    </location>
</feature>